<dbReference type="PANTHER" id="PTHR10587:SF133">
    <property type="entry name" value="CHITIN DEACETYLASE 1-RELATED"/>
    <property type="match status" value="1"/>
</dbReference>
<keyword evidence="1" id="KW-0479">Metal-binding</keyword>
<keyword evidence="5" id="KW-1185">Reference proteome</keyword>
<reference evidence="4 5" key="1">
    <citation type="submission" date="2018-09" db="EMBL/GenBank/DDBJ databases">
        <title>Insights into the microbiota of Asian seabass (Lates calcarifer) with tenacibaculosis symptoms and description of sp. nov. Tenacibaculum singaporense.</title>
        <authorList>
            <person name="Miyake S."/>
            <person name="Soh M."/>
            <person name="Azman M.N."/>
            <person name="Ngoh S.Y."/>
            <person name="Orban L."/>
            <person name="Seedorf H."/>
        </authorList>
    </citation>
    <scope>NUCLEOTIDE SEQUENCE [LARGE SCALE GENOMIC DNA]</scope>
    <source>
        <strain evidence="4 5">DSM 13764</strain>
    </source>
</reference>
<accession>A0ABM7CGI6</accession>
<feature type="domain" description="NodB homology" evidence="3">
    <location>
        <begin position="28"/>
        <end position="226"/>
    </location>
</feature>
<dbReference type="Proteomes" id="UP000269693">
    <property type="component" value="Chromosome"/>
</dbReference>
<proteinExistence type="predicted"/>
<dbReference type="PANTHER" id="PTHR10587">
    <property type="entry name" value="GLYCOSYL TRANSFERASE-RELATED"/>
    <property type="match status" value="1"/>
</dbReference>
<evidence type="ECO:0000256" key="1">
    <source>
        <dbReference type="ARBA" id="ARBA00022723"/>
    </source>
</evidence>
<evidence type="ECO:0000313" key="4">
    <source>
        <dbReference type="EMBL" id="AZJ32896.1"/>
    </source>
</evidence>
<dbReference type="InterPro" id="IPR050248">
    <property type="entry name" value="Polysacc_deacetylase_ArnD"/>
</dbReference>
<evidence type="ECO:0000259" key="3">
    <source>
        <dbReference type="PROSITE" id="PS51677"/>
    </source>
</evidence>
<name>A0ABM7CGI6_9FLAO</name>
<dbReference type="EMBL" id="CP032544">
    <property type="protein sequence ID" value="AZJ32896.1"/>
    <property type="molecule type" value="Genomic_DNA"/>
</dbReference>
<dbReference type="InterPro" id="IPR011330">
    <property type="entry name" value="Glyco_hydro/deAcase_b/a-brl"/>
</dbReference>
<keyword evidence="2" id="KW-0378">Hydrolase</keyword>
<evidence type="ECO:0000256" key="2">
    <source>
        <dbReference type="ARBA" id="ARBA00022801"/>
    </source>
</evidence>
<dbReference type="Pfam" id="PF01522">
    <property type="entry name" value="Polysacc_deac_1"/>
    <property type="match status" value="1"/>
</dbReference>
<dbReference type="RefSeq" id="WP_073182444.1">
    <property type="nucleotide sequence ID" value="NZ_CP032544.1"/>
</dbReference>
<sequence length="229" mass="26762">MRLYFIKTPRILKRLFAKYTWSFFSTQKEIFLTFDDGPIPKVTEFVLDQLHLFNAKATFFCIGDNIRKYPAVFSRIVNEGHSVGNHTFNHLNGWKNSNTTYINNINKCENLLSHQKTKLFRPPYGKIKRKQAKQLLAKLFRPPYGKIKRKQAKQLLANGYKIIMWDVLSADFDPTITKEKCLQNVLRNVENGSIIVFHDSIKASDKLYYVLPKVLEEFSLQGYKFKAIS</sequence>
<dbReference type="Gene3D" id="3.20.20.370">
    <property type="entry name" value="Glycoside hydrolase/deacetylase"/>
    <property type="match status" value="2"/>
</dbReference>
<dbReference type="SUPFAM" id="SSF88713">
    <property type="entry name" value="Glycoside hydrolase/deacetylase"/>
    <property type="match status" value="1"/>
</dbReference>
<organism evidence="4 5">
    <name type="scientific">Tenacibaculum mesophilum</name>
    <dbReference type="NCBI Taxonomy" id="104268"/>
    <lineage>
        <taxon>Bacteria</taxon>
        <taxon>Pseudomonadati</taxon>
        <taxon>Bacteroidota</taxon>
        <taxon>Flavobacteriia</taxon>
        <taxon>Flavobacteriales</taxon>
        <taxon>Flavobacteriaceae</taxon>
        <taxon>Tenacibaculum</taxon>
    </lineage>
</organism>
<evidence type="ECO:0000313" key="5">
    <source>
        <dbReference type="Proteomes" id="UP000269693"/>
    </source>
</evidence>
<dbReference type="PROSITE" id="PS51677">
    <property type="entry name" value="NODB"/>
    <property type="match status" value="1"/>
</dbReference>
<gene>
    <name evidence="4" type="ORF">D6200_10160</name>
</gene>
<protein>
    <submittedName>
        <fullName evidence="4">Polysaccharide deacetylase family protein</fullName>
    </submittedName>
</protein>
<dbReference type="InterPro" id="IPR002509">
    <property type="entry name" value="NODB_dom"/>
</dbReference>
<dbReference type="CDD" id="cd10917">
    <property type="entry name" value="CE4_NodB_like_6s_7s"/>
    <property type="match status" value="1"/>
</dbReference>